<evidence type="ECO:0000256" key="11">
    <source>
        <dbReference type="RuleBase" id="RU004136"/>
    </source>
</evidence>
<comment type="catalytic activity">
    <reaction evidence="10 11">
        <text>D-alanyl-D-alanine + UDP-N-acetyl-alpha-D-muramoyl-L-alanyl-gamma-D-glutamyl-meso-2,6-diaminopimelate + ATP = UDP-N-acetyl-alpha-D-muramoyl-L-alanyl-gamma-D-glutamyl-meso-2,6-diaminopimeloyl-D-alanyl-D-alanine + ADP + phosphate + H(+)</text>
        <dbReference type="Rhea" id="RHEA:28374"/>
        <dbReference type="ChEBI" id="CHEBI:15378"/>
        <dbReference type="ChEBI" id="CHEBI:30616"/>
        <dbReference type="ChEBI" id="CHEBI:43474"/>
        <dbReference type="ChEBI" id="CHEBI:57822"/>
        <dbReference type="ChEBI" id="CHEBI:61386"/>
        <dbReference type="ChEBI" id="CHEBI:83905"/>
        <dbReference type="ChEBI" id="CHEBI:456216"/>
        <dbReference type="EC" id="6.3.2.10"/>
    </reaction>
</comment>
<dbReference type="PANTHER" id="PTHR43024">
    <property type="entry name" value="UDP-N-ACETYLMURAMOYL-TRIPEPTIDE--D-ALANYL-D-ALANINE LIGASE"/>
    <property type="match status" value="1"/>
</dbReference>
<evidence type="ECO:0000256" key="1">
    <source>
        <dbReference type="ARBA" id="ARBA00022490"/>
    </source>
</evidence>
<evidence type="ECO:0000313" key="15">
    <source>
        <dbReference type="EMBL" id="SFA88395.1"/>
    </source>
</evidence>
<feature type="domain" description="Mur ligase N-terminal catalytic" evidence="12">
    <location>
        <begin position="25"/>
        <end position="101"/>
    </location>
</feature>
<evidence type="ECO:0000259" key="12">
    <source>
        <dbReference type="Pfam" id="PF01225"/>
    </source>
</evidence>
<dbReference type="Gene3D" id="3.90.190.20">
    <property type="entry name" value="Mur ligase, C-terminal domain"/>
    <property type="match status" value="1"/>
</dbReference>
<keyword evidence="9 10" id="KW-0961">Cell wall biogenesis/degradation</keyword>
<dbReference type="Pfam" id="PF08245">
    <property type="entry name" value="Mur_ligase_M"/>
    <property type="match status" value="1"/>
</dbReference>
<evidence type="ECO:0000256" key="3">
    <source>
        <dbReference type="ARBA" id="ARBA00022618"/>
    </source>
</evidence>
<keyword evidence="4 10" id="KW-0547">Nucleotide-binding</keyword>
<keyword evidence="8 10" id="KW-0131">Cell cycle</keyword>
<comment type="subcellular location">
    <subcellularLocation>
        <location evidence="10 11">Cytoplasm</location>
    </subcellularLocation>
</comment>
<dbReference type="GO" id="GO:0009252">
    <property type="term" value="P:peptidoglycan biosynthetic process"/>
    <property type="evidence" value="ECO:0007669"/>
    <property type="project" value="UniProtKB-UniRule"/>
</dbReference>
<reference evidence="15 16" key="1">
    <citation type="submission" date="2016-10" db="EMBL/GenBank/DDBJ databases">
        <authorList>
            <person name="de Groot N.N."/>
        </authorList>
    </citation>
    <scope>NUCLEOTIDE SEQUENCE [LARGE SCALE GENOMIC DNA]</scope>
    <source>
        <strain evidence="15 16">DSM 12271</strain>
    </source>
</reference>
<evidence type="ECO:0000259" key="14">
    <source>
        <dbReference type="Pfam" id="PF08245"/>
    </source>
</evidence>
<evidence type="ECO:0000259" key="13">
    <source>
        <dbReference type="Pfam" id="PF02875"/>
    </source>
</evidence>
<dbReference type="HAMAP" id="MF_02019">
    <property type="entry name" value="MurF"/>
    <property type="match status" value="1"/>
</dbReference>
<dbReference type="SUPFAM" id="SSF53623">
    <property type="entry name" value="MurD-like peptide ligases, catalytic domain"/>
    <property type="match status" value="1"/>
</dbReference>
<keyword evidence="5 10" id="KW-0067">ATP-binding</keyword>
<evidence type="ECO:0000313" key="16">
    <source>
        <dbReference type="Proteomes" id="UP000198619"/>
    </source>
</evidence>
<dbReference type="GO" id="GO:0008360">
    <property type="term" value="P:regulation of cell shape"/>
    <property type="evidence" value="ECO:0007669"/>
    <property type="project" value="UniProtKB-KW"/>
</dbReference>
<dbReference type="InterPro" id="IPR036615">
    <property type="entry name" value="Mur_ligase_C_dom_sf"/>
</dbReference>
<keyword evidence="1 10" id="KW-0963">Cytoplasm</keyword>
<feature type="domain" description="Mur ligase C-terminal" evidence="13">
    <location>
        <begin position="321"/>
        <end position="440"/>
    </location>
</feature>
<dbReference type="SUPFAM" id="SSF53244">
    <property type="entry name" value="MurD-like peptide ligases, peptide-binding domain"/>
    <property type="match status" value="1"/>
</dbReference>
<dbReference type="GO" id="GO:0005737">
    <property type="term" value="C:cytoplasm"/>
    <property type="evidence" value="ECO:0007669"/>
    <property type="project" value="UniProtKB-SubCell"/>
</dbReference>
<keyword evidence="6 10" id="KW-0133">Cell shape</keyword>
<name>A0A1I0WHZ5_9CLOT</name>
<dbReference type="GO" id="GO:0051301">
    <property type="term" value="P:cell division"/>
    <property type="evidence" value="ECO:0007669"/>
    <property type="project" value="UniProtKB-KW"/>
</dbReference>
<dbReference type="SUPFAM" id="SSF63418">
    <property type="entry name" value="MurE/MurF N-terminal domain"/>
    <property type="match status" value="1"/>
</dbReference>
<keyword evidence="16" id="KW-1185">Reference proteome</keyword>
<evidence type="ECO:0000256" key="9">
    <source>
        <dbReference type="ARBA" id="ARBA00023316"/>
    </source>
</evidence>
<comment type="pathway">
    <text evidence="10 11">Cell wall biogenesis; peptidoglycan biosynthesis.</text>
</comment>
<comment type="function">
    <text evidence="10 11">Involved in cell wall formation. Catalyzes the final step in the synthesis of UDP-N-acetylmuramoyl-pentapeptide, the precursor of murein.</text>
</comment>
<feature type="domain" description="Mur ligase central" evidence="14">
    <location>
        <begin position="112"/>
        <end position="298"/>
    </location>
</feature>
<dbReference type="EMBL" id="FOKI01000005">
    <property type="protein sequence ID" value="SFA88395.1"/>
    <property type="molecule type" value="Genomic_DNA"/>
</dbReference>
<dbReference type="InterPro" id="IPR051046">
    <property type="entry name" value="MurCDEF_CellWall_CoF430Synth"/>
</dbReference>
<dbReference type="STRING" id="84698.SAMN04488528_1005116"/>
<evidence type="ECO:0000256" key="10">
    <source>
        <dbReference type="HAMAP-Rule" id="MF_02019"/>
    </source>
</evidence>
<protein>
    <recommendedName>
        <fullName evidence="10 11">UDP-N-acetylmuramoyl-tripeptide--D-alanyl-D-alanine ligase</fullName>
        <ecNumber evidence="10 11">6.3.2.10</ecNumber>
    </recommendedName>
    <alternativeName>
        <fullName evidence="10">D-alanyl-D-alanine-adding enzyme</fullName>
    </alternativeName>
</protein>
<dbReference type="Pfam" id="PF02875">
    <property type="entry name" value="Mur_ligase_C"/>
    <property type="match status" value="1"/>
</dbReference>
<dbReference type="Gene3D" id="3.40.1190.10">
    <property type="entry name" value="Mur-like, catalytic domain"/>
    <property type="match status" value="1"/>
</dbReference>
<dbReference type="RefSeq" id="WP_090039220.1">
    <property type="nucleotide sequence ID" value="NZ_FOKI01000005.1"/>
</dbReference>
<organism evidence="15 16">
    <name type="scientific">Clostridium frigidicarnis</name>
    <dbReference type="NCBI Taxonomy" id="84698"/>
    <lineage>
        <taxon>Bacteria</taxon>
        <taxon>Bacillati</taxon>
        <taxon>Bacillota</taxon>
        <taxon>Clostridia</taxon>
        <taxon>Eubacteriales</taxon>
        <taxon>Clostridiaceae</taxon>
        <taxon>Clostridium</taxon>
    </lineage>
</organism>
<dbReference type="EC" id="6.3.2.10" evidence="10 11"/>
<dbReference type="GO" id="GO:0071555">
    <property type="term" value="P:cell wall organization"/>
    <property type="evidence" value="ECO:0007669"/>
    <property type="project" value="UniProtKB-KW"/>
</dbReference>
<dbReference type="Pfam" id="PF01225">
    <property type="entry name" value="Mur_ligase"/>
    <property type="match status" value="1"/>
</dbReference>
<dbReference type="AlphaFoldDB" id="A0A1I0WHZ5"/>
<gene>
    <name evidence="10" type="primary">murF</name>
    <name evidence="15" type="ORF">SAMN04488528_1005116</name>
</gene>
<dbReference type="InterPro" id="IPR000713">
    <property type="entry name" value="Mur_ligase_N"/>
</dbReference>
<dbReference type="PANTHER" id="PTHR43024:SF1">
    <property type="entry name" value="UDP-N-ACETYLMURAMOYL-TRIPEPTIDE--D-ALANYL-D-ALANINE LIGASE"/>
    <property type="match status" value="1"/>
</dbReference>
<accession>A0A1I0WHZ5</accession>
<dbReference type="InterPro" id="IPR004101">
    <property type="entry name" value="Mur_ligase_C"/>
</dbReference>
<evidence type="ECO:0000256" key="6">
    <source>
        <dbReference type="ARBA" id="ARBA00022960"/>
    </source>
</evidence>
<dbReference type="Gene3D" id="3.40.1390.10">
    <property type="entry name" value="MurE/MurF, N-terminal domain"/>
    <property type="match status" value="1"/>
</dbReference>
<dbReference type="Proteomes" id="UP000198619">
    <property type="component" value="Unassembled WGS sequence"/>
</dbReference>
<dbReference type="InterPro" id="IPR005863">
    <property type="entry name" value="UDP-N-AcMur_synth"/>
</dbReference>
<dbReference type="OrthoDB" id="9801978at2"/>
<dbReference type="InterPro" id="IPR035911">
    <property type="entry name" value="MurE/MurF_N"/>
</dbReference>
<feature type="binding site" evidence="10">
    <location>
        <begin position="114"/>
        <end position="120"/>
    </location>
    <ligand>
        <name>ATP</name>
        <dbReference type="ChEBI" id="CHEBI:30616"/>
    </ligand>
</feature>
<dbReference type="InterPro" id="IPR013221">
    <property type="entry name" value="Mur_ligase_cen"/>
</dbReference>
<dbReference type="GO" id="GO:0005524">
    <property type="term" value="F:ATP binding"/>
    <property type="evidence" value="ECO:0007669"/>
    <property type="project" value="UniProtKB-UniRule"/>
</dbReference>
<keyword evidence="7 10" id="KW-0573">Peptidoglycan synthesis</keyword>
<dbReference type="UniPathway" id="UPA00219"/>
<evidence type="ECO:0000256" key="2">
    <source>
        <dbReference type="ARBA" id="ARBA00022598"/>
    </source>
</evidence>
<dbReference type="NCBIfam" id="TIGR01143">
    <property type="entry name" value="murF"/>
    <property type="match status" value="1"/>
</dbReference>
<dbReference type="GO" id="GO:0047480">
    <property type="term" value="F:UDP-N-acetylmuramoyl-tripeptide-D-alanyl-D-alanine ligase activity"/>
    <property type="evidence" value="ECO:0007669"/>
    <property type="project" value="UniProtKB-UniRule"/>
</dbReference>
<evidence type="ECO:0000256" key="8">
    <source>
        <dbReference type="ARBA" id="ARBA00023306"/>
    </source>
</evidence>
<evidence type="ECO:0000256" key="4">
    <source>
        <dbReference type="ARBA" id="ARBA00022741"/>
    </source>
</evidence>
<evidence type="ECO:0000256" key="7">
    <source>
        <dbReference type="ARBA" id="ARBA00022984"/>
    </source>
</evidence>
<keyword evidence="2 10" id="KW-0436">Ligase</keyword>
<evidence type="ECO:0000256" key="5">
    <source>
        <dbReference type="ARBA" id="ARBA00022840"/>
    </source>
</evidence>
<dbReference type="InterPro" id="IPR036565">
    <property type="entry name" value="Mur-like_cat_sf"/>
</dbReference>
<proteinExistence type="inferred from homology"/>
<keyword evidence="3 10" id="KW-0132">Cell division</keyword>
<dbReference type="GO" id="GO:0008766">
    <property type="term" value="F:UDP-N-acetylmuramoylalanyl-D-glutamyl-2,6-diaminopimelate-D-alanyl-D-alanine ligase activity"/>
    <property type="evidence" value="ECO:0007669"/>
    <property type="project" value="RHEA"/>
</dbReference>
<comment type="similarity">
    <text evidence="10">Belongs to the MurCDEF family. MurF subfamily.</text>
</comment>
<sequence>MKLAINEILESTNGKIILDGKEYNYESVETDTRKLKENSIFIALKGENFNGNDFILDAIKKGSTICIVSEIKFNKEDIPSGVTIIQVKDTKEALLLLSKAYREKLNIKIIGVTGSTGKTSTKDIIAAFLSDKYKVFKTKGNFNNEIGLPLMIFSLDETYDVAVLEMGMNNLGEIHNLANAAMPDIAVITNVGISHIENLKTRENILKAKMEVTDFFNKDNVLVINVDNDMLNTISKDKYEVVSIGMQENNAQVRGVNIVLEDNSIKFDIEDNGENVGTINLPMIGKHNVLNSLLAYVVGKKLDLKVGDMNKGIENLEATSMRLDIIKKDDFTIIDDCYNASPDSMKAAIDVLNSMNGKRKILILGTMRELGRESENAHRDVAKYAKEKNIDELIAVGEYSNMFKEGFEKNILTFNTTEECSQNIGDLVQKGDIILIKASRGMKFEQIVKKLKEI</sequence>